<dbReference type="InterPro" id="IPR003961">
    <property type="entry name" value="FN3_dom"/>
</dbReference>
<feature type="domain" description="Fibronectin type-III" evidence="5">
    <location>
        <begin position="610"/>
        <end position="694"/>
    </location>
</feature>
<accession>A0A8J3VUP2</accession>
<feature type="compositionally biased region" description="Gly residues" evidence="3">
    <location>
        <begin position="437"/>
        <end position="472"/>
    </location>
</feature>
<keyword evidence="1" id="KW-0326">Glycosidase</keyword>
<proteinExistence type="predicted"/>
<organism evidence="6 7">
    <name type="scientific">Rugosimonospora africana</name>
    <dbReference type="NCBI Taxonomy" id="556532"/>
    <lineage>
        <taxon>Bacteria</taxon>
        <taxon>Bacillati</taxon>
        <taxon>Actinomycetota</taxon>
        <taxon>Actinomycetes</taxon>
        <taxon>Micromonosporales</taxon>
        <taxon>Micromonosporaceae</taxon>
        <taxon>Rugosimonospora</taxon>
    </lineage>
</organism>
<feature type="compositionally biased region" description="Polar residues" evidence="3">
    <location>
        <begin position="536"/>
        <end position="545"/>
    </location>
</feature>
<keyword evidence="1" id="KW-0378">Hydrolase</keyword>
<dbReference type="InterPro" id="IPR036116">
    <property type="entry name" value="FN3_sf"/>
</dbReference>
<dbReference type="CDD" id="cd00063">
    <property type="entry name" value="FN3"/>
    <property type="match status" value="1"/>
</dbReference>
<dbReference type="SMART" id="SM00060">
    <property type="entry name" value="FN3"/>
    <property type="match status" value="1"/>
</dbReference>
<feature type="compositionally biased region" description="Low complexity" evidence="3">
    <location>
        <begin position="510"/>
        <end position="519"/>
    </location>
</feature>
<keyword evidence="4" id="KW-0472">Membrane</keyword>
<evidence type="ECO:0000256" key="4">
    <source>
        <dbReference type="SAM" id="Phobius"/>
    </source>
</evidence>
<dbReference type="GO" id="GO:0016798">
    <property type="term" value="F:hydrolase activity, acting on glycosyl bonds"/>
    <property type="evidence" value="ECO:0007669"/>
    <property type="project" value="UniProtKB-KW"/>
</dbReference>
<dbReference type="SUPFAM" id="SSF49265">
    <property type="entry name" value="Fibronectin type III"/>
    <property type="match status" value="1"/>
</dbReference>
<feature type="compositionally biased region" description="Pro residues" evidence="3">
    <location>
        <begin position="473"/>
        <end position="509"/>
    </location>
</feature>
<evidence type="ECO:0000313" key="7">
    <source>
        <dbReference type="Proteomes" id="UP000642748"/>
    </source>
</evidence>
<dbReference type="EMBL" id="BONZ01000073">
    <property type="protein sequence ID" value="GIH18853.1"/>
    <property type="molecule type" value="Genomic_DNA"/>
</dbReference>
<evidence type="ECO:0000313" key="6">
    <source>
        <dbReference type="EMBL" id="GIH18853.1"/>
    </source>
</evidence>
<gene>
    <name evidence="6" type="ORF">Raf01_70250</name>
</gene>
<dbReference type="Pfam" id="PF00041">
    <property type="entry name" value="fn3"/>
    <property type="match status" value="1"/>
</dbReference>
<dbReference type="PROSITE" id="PS50853">
    <property type="entry name" value="FN3"/>
    <property type="match status" value="1"/>
</dbReference>
<feature type="region of interest" description="Disordered" evidence="3">
    <location>
        <begin position="400"/>
        <end position="545"/>
    </location>
</feature>
<keyword evidence="4" id="KW-1133">Transmembrane helix</keyword>
<dbReference type="AlphaFoldDB" id="A0A8J3VUP2"/>
<dbReference type="Gene3D" id="2.60.40.10">
    <property type="entry name" value="Immunoglobulins"/>
    <property type="match status" value="1"/>
</dbReference>
<dbReference type="Proteomes" id="UP000642748">
    <property type="component" value="Unassembled WGS sequence"/>
</dbReference>
<keyword evidence="7" id="KW-1185">Reference proteome</keyword>
<keyword evidence="2" id="KW-0624">Polysaccharide degradation</keyword>
<evidence type="ECO:0000256" key="2">
    <source>
        <dbReference type="ARBA" id="ARBA00023326"/>
    </source>
</evidence>
<protein>
    <recommendedName>
        <fullName evidence="5">Fibronectin type-III domain-containing protein</fullName>
    </recommendedName>
</protein>
<sequence length="781" mass="76839">MVSTDHTRTGQRPGGGADDRVTVARGRQESTVARAVRVLRTERLAGITAVGAVAVLIVSLVGFGGGAHSVLPRIADIGAWLANDSQGSVTHANGLSGKADTRVTLTNAAGHPLKVIQDGDTVLVEDTVTGTVTRIDPAQLTVTQSVSYGSAGVQVVAGGGKAYVVDPVKGLVQPIDPDRLSVIGPPVGLTAPLGTAAVDGHGTAWVPVLRSGQLTPVSGGTAGAPVTVGSPGDLFTLTIAAGTPVVTDVTSATMTVLVPGGGRRTVNLPTGPGGPPPATLLAPASTDGAVIPLLATGSHQMVVVDTAAGRPTSVNLDGFDRDDLGGPETLGGRVYIPDNTTGRLIVYDSASGRLLNQVNVSGRSGRLNLFLNDGMLWANDASGAAAVSVDSAGAVHTISKYTPDLPGGPLPHASPTPTQTSGGGSLPGPGDDPGRRGNSGNGGNQSGGGNGQSGAGGQGGGGAGGGGGGRGGNPPPPVTRSSPPAPPTTKPPTTQPAAPKSPSPKPPATTPAGAPPDSAHGVSETPGPGYIDVKFSPSSGATPTSYTLSGLPSGASVSPDSVPAGGPYSFHVTGLACTGTPYKFTVVANYSTGPKQASGGGAQPCLVPSMPRSLKLNGSTQRQIGVSWQAPSSDGGAKVTYTVKGGGKTLSASGTSATITGLTNFSSYTVTVAAKNGAGSSQPPAQGSVQIAHNVNGHLGGDALYGVNVRSSTSASGTGNIVHTFDKGSTAAVTVKCEKNGGSWTDPTGSPTGDTWYQVTSPYAGYIATAYVTGASGAWNC</sequence>
<keyword evidence="4" id="KW-0812">Transmembrane</keyword>
<evidence type="ECO:0000256" key="1">
    <source>
        <dbReference type="ARBA" id="ARBA00023295"/>
    </source>
</evidence>
<feature type="transmembrane region" description="Helical" evidence="4">
    <location>
        <begin position="44"/>
        <end position="65"/>
    </location>
</feature>
<reference evidence="6" key="1">
    <citation type="submission" date="2021-01" db="EMBL/GenBank/DDBJ databases">
        <title>Whole genome shotgun sequence of Rugosimonospora africana NBRC 104875.</title>
        <authorList>
            <person name="Komaki H."/>
            <person name="Tamura T."/>
        </authorList>
    </citation>
    <scope>NUCLEOTIDE SEQUENCE</scope>
    <source>
        <strain evidence="6">NBRC 104875</strain>
    </source>
</reference>
<dbReference type="RefSeq" id="WP_203922348.1">
    <property type="nucleotide sequence ID" value="NZ_BONZ01000073.1"/>
</dbReference>
<name>A0A8J3VUP2_9ACTN</name>
<comment type="caution">
    <text evidence="6">The sequence shown here is derived from an EMBL/GenBank/DDBJ whole genome shotgun (WGS) entry which is preliminary data.</text>
</comment>
<evidence type="ECO:0000259" key="5">
    <source>
        <dbReference type="PROSITE" id="PS50853"/>
    </source>
</evidence>
<feature type="region of interest" description="Disordered" evidence="3">
    <location>
        <begin position="1"/>
        <end position="20"/>
    </location>
</feature>
<dbReference type="InterPro" id="IPR013783">
    <property type="entry name" value="Ig-like_fold"/>
</dbReference>
<keyword evidence="2" id="KW-0119">Carbohydrate metabolism</keyword>
<dbReference type="GO" id="GO:0000272">
    <property type="term" value="P:polysaccharide catabolic process"/>
    <property type="evidence" value="ECO:0007669"/>
    <property type="project" value="UniProtKB-KW"/>
</dbReference>
<evidence type="ECO:0000256" key="3">
    <source>
        <dbReference type="SAM" id="MobiDB-lite"/>
    </source>
</evidence>
<dbReference type="SUPFAM" id="SSF63825">
    <property type="entry name" value="YWTD domain"/>
    <property type="match status" value="1"/>
</dbReference>